<accession>A0A1W2GYS3</accession>
<protein>
    <submittedName>
        <fullName evidence="1">Uncharacterized protein</fullName>
    </submittedName>
</protein>
<dbReference type="AlphaFoldDB" id="A0A1W2GYS3"/>
<evidence type="ECO:0000313" key="2">
    <source>
        <dbReference type="Proteomes" id="UP000192333"/>
    </source>
</evidence>
<name>A0A1W2GYS3_9BACT</name>
<dbReference type="EMBL" id="LT838813">
    <property type="protein sequence ID" value="SMD41761.1"/>
    <property type="molecule type" value="Genomic_DNA"/>
</dbReference>
<gene>
    <name evidence="1" type="ORF">SAMN00777080_0292</name>
</gene>
<keyword evidence="2" id="KW-1185">Reference proteome</keyword>
<sequence>MEKIITLQLDKKQDKLFLFEHEIQNPYIEIQEELNEKFPFNTQNSSKTFFLEFYDFLCEKISGKRHPLLDNIDYCLYYSYPYQGIRWTTLKDEFEKHIEKFKKAVVENNVEEIQEYNKLHFGFDRNRFDFFAFNDSLESVKIKFKDSIVAYSHNYVGFTEILFIVDENFKFYIDSNLGFGKSSYFFLKVNYKGVQIVPFSKWIYFRYEKTSIIKKYTVEYPLARSSWTRCFNYIIESYQLYKTNESLFINKYMVGELDEMLRQVKEVFSSDNEIKTSYWDEEQTEHLEEVITIYEEILFYQGHKIVGCLDFVGSILVLSEFSVEVSFYIEKIEEYVVKVKKKIELHLIILKKRIIELQIEKENLKINSIEILSWEKSFQGLLKEKHNVLSYHSDYLSFLPQFLENNFESEKQLCIELLSFHEEMEKLTDSISNTENFVRRFSGIIEDINTYFDGD</sequence>
<dbReference type="RefSeq" id="WP_084118623.1">
    <property type="nucleotide sequence ID" value="NZ_LT838813.1"/>
</dbReference>
<organism evidence="1 2">
    <name type="scientific">Aquiflexum balticum DSM 16537</name>
    <dbReference type="NCBI Taxonomy" id="758820"/>
    <lineage>
        <taxon>Bacteria</taxon>
        <taxon>Pseudomonadati</taxon>
        <taxon>Bacteroidota</taxon>
        <taxon>Cytophagia</taxon>
        <taxon>Cytophagales</taxon>
        <taxon>Cyclobacteriaceae</taxon>
        <taxon>Aquiflexum</taxon>
    </lineage>
</organism>
<dbReference type="OrthoDB" id="797350at2"/>
<dbReference type="Proteomes" id="UP000192333">
    <property type="component" value="Chromosome I"/>
</dbReference>
<proteinExistence type="predicted"/>
<reference evidence="2" key="1">
    <citation type="submission" date="2017-04" db="EMBL/GenBank/DDBJ databases">
        <authorList>
            <person name="Varghese N."/>
            <person name="Submissions S."/>
        </authorList>
    </citation>
    <scope>NUCLEOTIDE SEQUENCE [LARGE SCALE GENOMIC DNA]</scope>
    <source>
        <strain evidence="2">DSM 16537</strain>
    </source>
</reference>
<evidence type="ECO:0000313" key="1">
    <source>
        <dbReference type="EMBL" id="SMD41761.1"/>
    </source>
</evidence>